<feature type="compositionally biased region" description="Polar residues" evidence="3">
    <location>
        <begin position="116"/>
        <end position="129"/>
    </location>
</feature>
<feature type="compositionally biased region" description="Polar residues" evidence="3">
    <location>
        <begin position="436"/>
        <end position="447"/>
    </location>
</feature>
<dbReference type="PROSITE" id="PS50003">
    <property type="entry name" value="PH_DOMAIN"/>
    <property type="match status" value="1"/>
</dbReference>
<dbReference type="GO" id="GO:0005938">
    <property type="term" value="C:cell cortex"/>
    <property type="evidence" value="ECO:0007669"/>
    <property type="project" value="UniProtKB-ARBA"/>
</dbReference>
<keyword evidence="8" id="KW-1185">Reference proteome</keyword>
<feature type="region of interest" description="Disordered" evidence="3">
    <location>
        <begin position="192"/>
        <end position="230"/>
    </location>
</feature>
<organism evidence="7 8">
    <name type="scientific">Wickerhamomyces pijperi</name>
    <name type="common">Yeast</name>
    <name type="synonym">Pichia pijperi</name>
    <dbReference type="NCBI Taxonomy" id="599730"/>
    <lineage>
        <taxon>Eukaryota</taxon>
        <taxon>Fungi</taxon>
        <taxon>Dikarya</taxon>
        <taxon>Ascomycota</taxon>
        <taxon>Saccharomycotina</taxon>
        <taxon>Saccharomycetes</taxon>
        <taxon>Phaffomycetales</taxon>
        <taxon>Wickerhamomycetaceae</taxon>
        <taxon>Wickerhamomyces</taxon>
    </lineage>
</organism>
<dbReference type="SMART" id="SM00324">
    <property type="entry name" value="RhoGAP"/>
    <property type="match status" value="1"/>
</dbReference>
<dbReference type="OrthoDB" id="185175at2759"/>
<dbReference type="Pfam" id="PF00169">
    <property type="entry name" value="PH"/>
    <property type="match status" value="1"/>
</dbReference>
<feature type="compositionally biased region" description="Low complexity" evidence="3">
    <location>
        <begin position="426"/>
        <end position="435"/>
    </location>
</feature>
<dbReference type="GO" id="GO:0007165">
    <property type="term" value="P:signal transduction"/>
    <property type="evidence" value="ECO:0007669"/>
    <property type="project" value="InterPro"/>
</dbReference>
<evidence type="ECO:0000259" key="5">
    <source>
        <dbReference type="PROSITE" id="PS50195"/>
    </source>
</evidence>
<dbReference type="InterPro" id="IPR008936">
    <property type="entry name" value="Rho_GTPase_activation_prot"/>
</dbReference>
<feature type="compositionally biased region" description="Low complexity" evidence="3">
    <location>
        <begin position="9"/>
        <end position="18"/>
    </location>
</feature>
<comment type="caution">
    <text evidence="7">The sequence shown here is derived from an EMBL/GenBank/DDBJ whole genome shotgun (WGS) entry which is preliminary data.</text>
</comment>
<dbReference type="PROSITE" id="PS50195">
    <property type="entry name" value="PX"/>
    <property type="match status" value="1"/>
</dbReference>
<dbReference type="Proteomes" id="UP000774326">
    <property type="component" value="Unassembled WGS sequence"/>
</dbReference>
<feature type="region of interest" description="Disordered" evidence="3">
    <location>
        <begin position="1"/>
        <end position="27"/>
    </location>
</feature>
<dbReference type="SUPFAM" id="SSF50729">
    <property type="entry name" value="PH domain-like"/>
    <property type="match status" value="1"/>
</dbReference>
<evidence type="ECO:0000256" key="1">
    <source>
        <dbReference type="ARBA" id="ARBA00022468"/>
    </source>
</evidence>
<dbReference type="Gene3D" id="3.30.1520.10">
    <property type="entry name" value="Phox-like domain"/>
    <property type="match status" value="1"/>
</dbReference>
<evidence type="ECO:0000256" key="2">
    <source>
        <dbReference type="SAM" id="Coils"/>
    </source>
</evidence>
<dbReference type="GO" id="GO:0035091">
    <property type="term" value="F:phosphatidylinositol binding"/>
    <property type="evidence" value="ECO:0007669"/>
    <property type="project" value="InterPro"/>
</dbReference>
<feature type="domain" description="Rho-GAP" evidence="6">
    <location>
        <begin position="902"/>
        <end position="1110"/>
    </location>
</feature>
<dbReference type="Pfam" id="PF00787">
    <property type="entry name" value="PX"/>
    <property type="match status" value="1"/>
</dbReference>
<protein>
    <submittedName>
        <fullName evidence="7">Uncharacterized protein</fullName>
    </submittedName>
</protein>
<dbReference type="Pfam" id="PF00620">
    <property type="entry name" value="RhoGAP"/>
    <property type="match status" value="1"/>
</dbReference>
<feature type="region of interest" description="Disordered" evidence="3">
    <location>
        <begin position="473"/>
        <end position="494"/>
    </location>
</feature>
<dbReference type="PROSITE" id="PS50238">
    <property type="entry name" value="RHOGAP"/>
    <property type="match status" value="1"/>
</dbReference>
<feature type="region of interest" description="Disordered" evidence="3">
    <location>
        <begin position="423"/>
        <end position="451"/>
    </location>
</feature>
<sequence>MDYKRDSVASEVSEFSFEQNEEENINTQGMVESTSFPTAAILNQVQSPSLGHTSSTATVTKHTLTYEQLLEENESLKTKVTEQELLISDLRQQLSELDKHTRVTTSARPSVAVPVTPTSSEVSTDSPTITVGPVATSSSSASVKTHQLEVKGEDIPREQAELITVPVRSTQRHRPSPLRGLDKFEASASECDDLSLSEAEDSTLTSGLNADSSVHTQQEEKPSFPEEDALDASARAPLIIDTTEDILGGAFDSDNESSDEDINKSHLSTPVRSIIDSHIDWDSTLAEMEKTNSSPESTYLKSPLSIVARSEKSSLSASSTPLRQPSPSASSSAQYRSGRVSSLNNTPSPSPSPRQAIKQSESLASSTSTVNQNNFTNTEQLKNKPSRLNLGGDSAAHTPTPISPIRYVALANAQHEHQMQRNMNFSSPTTPTNSSQHLTGNNSSSELPGTKDYSVPIAGLGITHAQSQPSLSHSISHSSLASSTYSNGSVRPYTMSTNSPTAHLKKLSSPIPQFPTDVPLFVQPDQLSTIKPVIISTISSANLKKNDEPFITISIHDRTTDKEIWRFKKTHTQFMQLDSQIRPSLLDLFSVPPLPDKTLFQSTVPVKVDQRRSQLTDYILSLFHIRDLPIEVAYRVARFMSQDIVNLLDEVNMDVAKEGWLLRKGKGLKGGTWKARYSQIDGPFMNVYETNPNVLLNSGKAASGAIIDTIRLTGAQIGRQPSNADSEKNGYIHAFAVMELKKGNSGSFNKFVFCAETDYERDEWVQTLLSFADSQGSIVNSGDSESVYSSSKGDTSLVSSQTVLDSPINSEFGAVRYQDVEPSDELDELKEKEREKELKKQKKKSFFPFVKKSAPTEMDNSSTSVIDSYSTDPSFSNIEKSLQSMNLNANQPSQTNRIFQNDNLDQILTLSPNHILSNRQVPSIIHRCIEFLSVNNAMSQEGIFRLSGSAALIKQFREQFDTQYDIDFNLLPTKPDINTVAGLLKLWFRELPSSIIARNVQIELKLITERFGSDPAANSREFRSLITKRLPIVNQSILFVLFEFLHKIVSQSDVNKMNLRNLCIVFSPTLNLQAECLVPLILDYAAVFEGKEVLSLEKRRAIEGTNVSMF</sequence>
<feature type="compositionally biased region" description="Acidic residues" evidence="3">
    <location>
        <begin position="192"/>
        <end position="201"/>
    </location>
</feature>
<feature type="compositionally biased region" description="Low complexity" evidence="3">
    <location>
        <begin position="313"/>
        <end position="334"/>
    </location>
</feature>
<reference evidence="7" key="1">
    <citation type="journal article" date="2021" name="Open Biol.">
        <title>Shared evolutionary footprints suggest mitochondrial oxidative damage underlies multiple complex I losses in fungi.</title>
        <authorList>
            <person name="Schikora-Tamarit M.A."/>
            <person name="Marcet-Houben M."/>
            <person name="Nosek J."/>
            <person name="Gabaldon T."/>
        </authorList>
    </citation>
    <scope>NUCLEOTIDE SEQUENCE</scope>
    <source>
        <strain evidence="7">CBS2887</strain>
    </source>
</reference>
<feature type="compositionally biased region" description="Low complexity" evidence="3">
    <location>
        <begin position="473"/>
        <end position="483"/>
    </location>
</feature>
<dbReference type="PANTHER" id="PTHR23176:SF129">
    <property type="entry name" value="RHO GTPASE ACTIVATING PROTEIN AT 16F, ISOFORM E-RELATED"/>
    <property type="match status" value="1"/>
</dbReference>
<dbReference type="PANTHER" id="PTHR23176">
    <property type="entry name" value="RHO/RAC/CDC GTPASE-ACTIVATING PROTEIN"/>
    <property type="match status" value="1"/>
</dbReference>
<dbReference type="EMBL" id="JAEUBG010000835">
    <property type="protein sequence ID" value="KAH3687458.1"/>
    <property type="molecule type" value="Genomic_DNA"/>
</dbReference>
<feature type="domain" description="PH" evidence="4">
    <location>
        <begin position="654"/>
        <end position="773"/>
    </location>
</feature>
<feature type="region of interest" description="Disordered" evidence="3">
    <location>
        <begin position="102"/>
        <end position="143"/>
    </location>
</feature>
<dbReference type="Gene3D" id="1.10.555.10">
    <property type="entry name" value="Rho GTPase activation protein"/>
    <property type="match status" value="1"/>
</dbReference>
<accession>A0A9P8QAQ4</accession>
<feature type="region of interest" description="Disordered" evidence="3">
    <location>
        <begin position="312"/>
        <end position="401"/>
    </location>
</feature>
<dbReference type="InterPro" id="IPR036871">
    <property type="entry name" value="PX_dom_sf"/>
</dbReference>
<feature type="compositionally biased region" description="Polar residues" evidence="3">
    <location>
        <begin position="357"/>
        <end position="380"/>
    </location>
</feature>
<dbReference type="GO" id="GO:0005933">
    <property type="term" value="C:cellular bud"/>
    <property type="evidence" value="ECO:0007669"/>
    <property type="project" value="UniProtKB-ARBA"/>
</dbReference>
<dbReference type="SMART" id="SM00233">
    <property type="entry name" value="PH"/>
    <property type="match status" value="1"/>
</dbReference>
<keyword evidence="1" id="KW-0343">GTPase activation</keyword>
<name>A0A9P8QAQ4_WICPI</name>
<dbReference type="GO" id="GO:0005096">
    <property type="term" value="F:GTPase activator activity"/>
    <property type="evidence" value="ECO:0007669"/>
    <property type="project" value="UniProtKB-KW"/>
</dbReference>
<dbReference type="SUPFAM" id="SSF64268">
    <property type="entry name" value="PX domain"/>
    <property type="match status" value="1"/>
</dbReference>
<feature type="domain" description="PX" evidence="5">
    <location>
        <begin position="531"/>
        <end position="655"/>
    </location>
</feature>
<feature type="coiled-coil region" evidence="2">
    <location>
        <begin position="59"/>
        <end position="100"/>
    </location>
</feature>
<feature type="compositionally biased region" description="Polar residues" evidence="3">
    <location>
        <begin position="202"/>
        <end position="216"/>
    </location>
</feature>
<dbReference type="AlphaFoldDB" id="A0A9P8QAQ4"/>
<dbReference type="InterPro" id="IPR001849">
    <property type="entry name" value="PH_domain"/>
</dbReference>
<dbReference type="SUPFAM" id="SSF48350">
    <property type="entry name" value="GTPase activation domain, GAP"/>
    <property type="match status" value="1"/>
</dbReference>
<dbReference type="InterPro" id="IPR000198">
    <property type="entry name" value="RhoGAP_dom"/>
</dbReference>
<evidence type="ECO:0000259" key="4">
    <source>
        <dbReference type="PROSITE" id="PS50003"/>
    </source>
</evidence>
<proteinExistence type="predicted"/>
<evidence type="ECO:0000313" key="7">
    <source>
        <dbReference type="EMBL" id="KAH3687458.1"/>
    </source>
</evidence>
<dbReference type="InterPro" id="IPR050729">
    <property type="entry name" value="Rho-GAP"/>
</dbReference>
<evidence type="ECO:0000313" key="8">
    <source>
        <dbReference type="Proteomes" id="UP000774326"/>
    </source>
</evidence>
<evidence type="ECO:0000256" key="3">
    <source>
        <dbReference type="SAM" id="MobiDB-lite"/>
    </source>
</evidence>
<keyword evidence="2" id="KW-0175">Coiled coil</keyword>
<feature type="compositionally biased region" description="Polar residues" evidence="3">
    <location>
        <begin position="484"/>
        <end position="494"/>
    </location>
</feature>
<evidence type="ECO:0000259" key="6">
    <source>
        <dbReference type="PROSITE" id="PS50238"/>
    </source>
</evidence>
<dbReference type="InterPro" id="IPR011993">
    <property type="entry name" value="PH-like_dom_sf"/>
</dbReference>
<dbReference type="InterPro" id="IPR001683">
    <property type="entry name" value="PX_dom"/>
</dbReference>
<reference evidence="7" key="2">
    <citation type="submission" date="2021-01" db="EMBL/GenBank/DDBJ databases">
        <authorList>
            <person name="Schikora-Tamarit M.A."/>
        </authorList>
    </citation>
    <scope>NUCLEOTIDE SEQUENCE</scope>
    <source>
        <strain evidence="7">CBS2887</strain>
    </source>
</reference>
<dbReference type="CDD" id="cd06093">
    <property type="entry name" value="PX_domain"/>
    <property type="match status" value="1"/>
</dbReference>
<dbReference type="Gene3D" id="2.30.29.30">
    <property type="entry name" value="Pleckstrin-homology domain (PH domain)/Phosphotyrosine-binding domain (PTB)"/>
    <property type="match status" value="1"/>
</dbReference>
<gene>
    <name evidence="7" type="ORF">WICPIJ_001568</name>
</gene>
<dbReference type="GO" id="GO:0007010">
    <property type="term" value="P:cytoskeleton organization"/>
    <property type="evidence" value="ECO:0007669"/>
    <property type="project" value="UniProtKB-ARBA"/>
</dbReference>